<keyword evidence="4" id="KW-0998">Cell outer membrane</keyword>
<dbReference type="STRING" id="1642646.ING2E5A_2928"/>
<name>A0A1G4GAY2_9BACT</name>
<dbReference type="SMART" id="SM00062">
    <property type="entry name" value="PBPb"/>
    <property type="match status" value="1"/>
</dbReference>
<evidence type="ECO:0000256" key="3">
    <source>
        <dbReference type="ARBA" id="ARBA00022729"/>
    </source>
</evidence>
<dbReference type="EMBL" id="LT608328">
    <property type="protein sequence ID" value="SCM59723.1"/>
    <property type="molecule type" value="Genomic_DNA"/>
</dbReference>
<dbReference type="GO" id="GO:0008933">
    <property type="term" value="F:peptidoglycan lytic transglycosylase activity"/>
    <property type="evidence" value="ECO:0007669"/>
    <property type="project" value="InterPro"/>
</dbReference>
<feature type="domain" description="Solute-binding protein family 3/N-terminal" evidence="5">
    <location>
        <begin position="28"/>
        <end position="256"/>
    </location>
</feature>
<keyword evidence="3" id="KW-0732">Signal</keyword>
<dbReference type="PANTHER" id="PTHR35936">
    <property type="entry name" value="MEMBRANE-BOUND LYTIC MUREIN TRANSGLYCOSYLASE F"/>
    <property type="match status" value="1"/>
</dbReference>
<evidence type="ECO:0000313" key="6">
    <source>
        <dbReference type="EMBL" id="SCM59723.1"/>
    </source>
</evidence>
<dbReference type="Proteomes" id="UP000178485">
    <property type="component" value="Chromosome i"/>
</dbReference>
<proteinExistence type="inferred from homology"/>
<dbReference type="CDD" id="cd13403">
    <property type="entry name" value="MLTF-like"/>
    <property type="match status" value="1"/>
</dbReference>
<dbReference type="CDD" id="cd01009">
    <property type="entry name" value="PBP2_YfhD_N"/>
    <property type="match status" value="1"/>
</dbReference>
<dbReference type="Gene3D" id="1.10.530.10">
    <property type="match status" value="1"/>
</dbReference>
<dbReference type="Gene3D" id="3.40.190.10">
    <property type="entry name" value="Periplasmic binding protein-like II"/>
    <property type="match status" value="2"/>
</dbReference>
<dbReference type="InterPro" id="IPR023346">
    <property type="entry name" value="Lysozyme-like_dom_sf"/>
</dbReference>
<dbReference type="AlphaFoldDB" id="A0A1G4GAY2"/>
<keyword evidence="4" id="KW-0472">Membrane</keyword>
<comment type="similarity">
    <text evidence="2">Belongs to the transglycosylase Slt family.</text>
</comment>
<comment type="subcellular location">
    <subcellularLocation>
        <location evidence="1">Cell outer membrane</location>
        <topology evidence="1">Peripheral membrane protein</topology>
    </subcellularLocation>
</comment>
<accession>A0A1G4GAY2</accession>
<evidence type="ECO:0000259" key="5">
    <source>
        <dbReference type="SMART" id="SM00062"/>
    </source>
</evidence>
<evidence type="ECO:0000256" key="2">
    <source>
        <dbReference type="ARBA" id="ARBA00007734"/>
    </source>
</evidence>
<dbReference type="PANTHER" id="PTHR35936:SF32">
    <property type="entry name" value="MEMBRANE-BOUND LYTIC MUREIN TRANSGLYCOSYLASE F"/>
    <property type="match status" value="1"/>
</dbReference>
<dbReference type="Pfam" id="PF00497">
    <property type="entry name" value="SBP_bac_3"/>
    <property type="match status" value="1"/>
</dbReference>
<reference evidence="6 7" key="1">
    <citation type="submission" date="2016-08" db="EMBL/GenBank/DDBJ databases">
        <authorList>
            <person name="Seilhamer J.J."/>
        </authorList>
    </citation>
    <scope>NUCLEOTIDE SEQUENCE [LARGE SCALE GENOMIC DNA]</scope>
    <source>
        <strain evidence="6">ING2-E5A</strain>
    </source>
</reference>
<evidence type="ECO:0000256" key="4">
    <source>
        <dbReference type="ARBA" id="ARBA00023237"/>
    </source>
</evidence>
<dbReference type="SUPFAM" id="SSF53850">
    <property type="entry name" value="Periplasmic binding protein-like II"/>
    <property type="match status" value="1"/>
</dbReference>
<dbReference type="KEGG" id="pmuc:ING2E5A_2928"/>
<organism evidence="6 7">
    <name type="scientific">Petrimonas mucosa</name>
    <dbReference type="NCBI Taxonomy" id="1642646"/>
    <lineage>
        <taxon>Bacteria</taxon>
        <taxon>Pseudomonadati</taxon>
        <taxon>Bacteroidota</taxon>
        <taxon>Bacteroidia</taxon>
        <taxon>Bacteroidales</taxon>
        <taxon>Dysgonomonadaceae</taxon>
        <taxon>Petrimonas</taxon>
    </lineage>
</organism>
<evidence type="ECO:0000256" key="1">
    <source>
        <dbReference type="ARBA" id="ARBA00004339"/>
    </source>
</evidence>
<evidence type="ECO:0000313" key="7">
    <source>
        <dbReference type="Proteomes" id="UP000178485"/>
    </source>
</evidence>
<dbReference type="InterPro" id="IPR008258">
    <property type="entry name" value="Transglycosylase_SLT_dom_1"/>
</dbReference>
<dbReference type="Pfam" id="PF01464">
    <property type="entry name" value="SLT"/>
    <property type="match status" value="1"/>
</dbReference>
<keyword evidence="7" id="KW-1185">Reference proteome</keyword>
<dbReference type="SUPFAM" id="SSF53955">
    <property type="entry name" value="Lysozyme-like"/>
    <property type="match status" value="1"/>
</dbReference>
<gene>
    <name evidence="6" type="primary">mltF</name>
    <name evidence="6" type="ORF">ING2E5A_2928</name>
</gene>
<protein>
    <submittedName>
        <fullName evidence="6">Membrane-bound lytic murein transglycosylase F</fullName>
    </submittedName>
</protein>
<dbReference type="InterPro" id="IPR001638">
    <property type="entry name" value="Solute-binding_3/MltF_N"/>
</dbReference>
<dbReference type="GO" id="GO:0000270">
    <property type="term" value="P:peptidoglycan metabolic process"/>
    <property type="evidence" value="ECO:0007669"/>
    <property type="project" value="InterPro"/>
</dbReference>
<dbReference type="PROSITE" id="PS00922">
    <property type="entry name" value="TRANSGLYCOSYLASE"/>
    <property type="match status" value="1"/>
</dbReference>
<sequence length="451" mass="51259">MIAQLILITCACSRSTMYDFPQILERDTLTVITLNTSTSYFIYRDQEMGYHYDMIREFSDEHGLELQVVVARNVSSLVDMLRSNRGDLIAYNVPVESALKEQLLYCGPSDVSHQVLVQRAERGDTLLRDVTELIGKDIYVLRGSKYEQRMNNLNRELGGGLRLRYLDGDTLVEEDLIRMVSRGEIRYTVANGQVARLNHTYFRNIDVGLVVSFDQRTSWAVRRETPVLADSLNAWFARVNRAPHYLRLTKRYFEEAKGFHAENASTFIAMFAPGQLSPWDSYFKEYGKQFGVDWRLLASVAFHESTFDPDGRSWAGAGGLMGLMPATAASLGLSGTDLFLPEKNIRAGAQYLKRLIDTFASVGNEMEQVKLALASYNGGMGHVGDARALAEKYGANKDVWDGNVERFIQLKRLEQYYNDPVCKAGYFRGDETVNYVHDVVTLWQAYRERVK</sequence>
<dbReference type="InterPro" id="IPR000189">
    <property type="entry name" value="Transglyc_AS"/>
</dbReference>
<dbReference type="GO" id="GO:0009279">
    <property type="term" value="C:cell outer membrane"/>
    <property type="evidence" value="ECO:0007669"/>
    <property type="project" value="UniProtKB-SubCell"/>
</dbReference>